<dbReference type="SUPFAM" id="SSF56801">
    <property type="entry name" value="Acetyl-CoA synthetase-like"/>
    <property type="match status" value="1"/>
</dbReference>
<dbReference type="Pfam" id="PF23562">
    <property type="entry name" value="AMP-binding_C_3"/>
    <property type="match status" value="1"/>
</dbReference>
<evidence type="ECO:0000256" key="1">
    <source>
        <dbReference type="ARBA" id="ARBA00022450"/>
    </source>
</evidence>
<keyword evidence="1" id="KW-0596">Phosphopantetheine</keyword>
<evidence type="ECO:0000313" key="4">
    <source>
        <dbReference type="EMBL" id="CBX90204.1"/>
    </source>
</evidence>
<dbReference type="Gene3D" id="1.10.1200.10">
    <property type="entry name" value="ACP-like"/>
    <property type="match status" value="1"/>
</dbReference>
<dbReference type="SMART" id="SM00823">
    <property type="entry name" value="PKS_PP"/>
    <property type="match status" value="1"/>
</dbReference>
<dbReference type="RefSeq" id="XP_003833569.1">
    <property type="nucleotide sequence ID" value="XM_003833521.1"/>
</dbReference>
<dbReference type="AlphaFoldDB" id="E4ZFY4"/>
<keyword evidence="2" id="KW-0597">Phosphoprotein</keyword>
<dbReference type="InterPro" id="IPR010080">
    <property type="entry name" value="Thioester_reductase-like_dom"/>
</dbReference>
<dbReference type="InterPro" id="IPR009081">
    <property type="entry name" value="PP-bd_ACP"/>
</dbReference>
<dbReference type="Gene3D" id="3.40.50.12780">
    <property type="entry name" value="N-terminal domain of ligase-like"/>
    <property type="match status" value="1"/>
</dbReference>
<dbReference type="OrthoDB" id="429813at2759"/>
<dbReference type="Pfam" id="PF00501">
    <property type="entry name" value="AMP-binding"/>
    <property type="match status" value="1"/>
</dbReference>
<evidence type="ECO:0000256" key="2">
    <source>
        <dbReference type="ARBA" id="ARBA00022553"/>
    </source>
</evidence>
<dbReference type="NCBIfam" id="TIGR01746">
    <property type="entry name" value="Thioester-redct"/>
    <property type="match status" value="1"/>
</dbReference>
<dbReference type="PROSITE" id="PS50075">
    <property type="entry name" value="CARRIER"/>
    <property type="match status" value="1"/>
</dbReference>
<dbReference type="Pfam" id="PF07993">
    <property type="entry name" value="NAD_binding_4"/>
    <property type="match status" value="1"/>
</dbReference>
<feature type="domain" description="Carrier" evidence="3">
    <location>
        <begin position="565"/>
        <end position="644"/>
    </location>
</feature>
<protein>
    <submittedName>
        <fullName evidence="4">Similar to NRPS-like enzyme</fullName>
    </submittedName>
</protein>
<evidence type="ECO:0000259" key="3">
    <source>
        <dbReference type="PROSITE" id="PS50075"/>
    </source>
</evidence>
<reference evidence="5" key="1">
    <citation type="journal article" date="2011" name="Nat. Commun.">
        <title>Effector diversification within compartments of the Leptosphaeria maculans genome affected by Repeat-Induced Point mutations.</title>
        <authorList>
            <person name="Rouxel T."/>
            <person name="Grandaubert J."/>
            <person name="Hane J.K."/>
            <person name="Hoede C."/>
            <person name="van de Wouw A.P."/>
            <person name="Couloux A."/>
            <person name="Dominguez V."/>
            <person name="Anthouard V."/>
            <person name="Bally P."/>
            <person name="Bourras S."/>
            <person name="Cozijnsen A.J."/>
            <person name="Ciuffetti L.M."/>
            <person name="Degrave A."/>
            <person name="Dilmaghani A."/>
            <person name="Duret L."/>
            <person name="Fudal I."/>
            <person name="Goodwin S.B."/>
            <person name="Gout L."/>
            <person name="Glaser N."/>
            <person name="Linglin J."/>
            <person name="Kema G.H.J."/>
            <person name="Lapalu N."/>
            <person name="Lawrence C.B."/>
            <person name="May K."/>
            <person name="Meyer M."/>
            <person name="Ollivier B."/>
            <person name="Poulain J."/>
            <person name="Schoch C.L."/>
            <person name="Simon A."/>
            <person name="Spatafora J.W."/>
            <person name="Stachowiak A."/>
            <person name="Turgeon B.G."/>
            <person name="Tyler B.M."/>
            <person name="Vincent D."/>
            <person name="Weissenbach J."/>
            <person name="Amselem J."/>
            <person name="Quesneville H."/>
            <person name="Oliver R.P."/>
            <person name="Wincker P."/>
            <person name="Balesdent M.-H."/>
            <person name="Howlett B.J."/>
        </authorList>
    </citation>
    <scope>NUCLEOTIDE SEQUENCE [LARGE SCALE GENOMIC DNA]</scope>
    <source>
        <strain evidence="5">JN3 / isolate v23.1.3 / race Av1-4-5-6-7-8</strain>
    </source>
</reference>
<dbReference type="InterPro" id="IPR006162">
    <property type="entry name" value="Ppantetheine_attach_site"/>
</dbReference>
<dbReference type="GO" id="GO:0031177">
    <property type="term" value="F:phosphopantetheine binding"/>
    <property type="evidence" value="ECO:0007669"/>
    <property type="project" value="InterPro"/>
</dbReference>
<dbReference type="Proteomes" id="UP000002668">
    <property type="component" value="Genome"/>
</dbReference>
<dbReference type="VEuPathDB" id="FungiDB:LEMA_P063300.1"/>
<dbReference type="GeneID" id="13292461"/>
<accession>E4ZFY4</accession>
<dbReference type="STRING" id="985895.E4ZFY4"/>
<dbReference type="HOGENOM" id="CLU_002220_2_0_1"/>
<dbReference type="InParanoid" id="E4ZFY4"/>
<dbReference type="PROSITE" id="PS00012">
    <property type="entry name" value="PHOSPHOPANTETHEINE"/>
    <property type="match status" value="1"/>
</dbReference>
<organism evidence="4 5">
    <name type="scientific">Leptosphaeria maculans (strain JN3 / isolate v23.1.3 / race Av1-4-5-6-7-8)</name>
    <name type="common">Blackleg fungus</name>
    <name type="synonym">Phoma lingam</name>
    <dbReference type="NCBI Taxonomy" id="985895"/>
    <lineage>
        <taxon>Eukaryota</taxon>
        <taxon>Fungi</taxon>
        <taxon>Dikarya</taxon>
        <taxon>Ascomycota</taxon>
        <taxon>Pezizomycotina</taxon>
        <taxon>Dothideomycetes</taxon>
        <taxon>Pleosporomycetidae</taxon>
        <taxon>Pleosporales</taxon>
        <taxon>Pleosporineae</taxon>
        <taxon>Leptosphaeriaceae</taxon>
        <taxon>Plenodomus</taxon>
        <taxon>Plenodomus lingam/Leptosphaeria maculans species complex</taxon>
    </lineage>
</organism>
<dbReference type="InterPro" id="IPR036291">
    <property type="entry name" value="NAD(P)-bd_dom_sf"/>
</dbReference>
<evidence type="ECO:0000313" key="5">
    <source>
        <dbReference type="Proteomes" id="UP000002668"/>
    </source>
</evidence>
<proteinExistence type="predicted"/>
<name>E4ZFY4_LEPMJ</name>
<dbReference type="InterPro" id="IPR013120">
    <property type="entry name" value="FAR_NAD-bd"/>
</dbReference>
<dbReference type="PANTHER" id="PTHR43439:SF2">
    <property type="entry name" value="ENZYME, PUTATIVE (JCVI)-RELATED"/>
    <property type="match status" value="1"/>
</dbReference>
<dbReference type="PANTHER" id="PTHR43439">
    <property type="entry name" value="PHENYLACETATE-COENZYME A LIGASE"/>
    <property type="match status" value="1"/>
</dbReference>
<dbReference type="SUPFAM" id="SSF47336">
    <property type="entry name" value="ACP-like"/>
    <property type="match status" value="1"/>
</dbReference>
<dbReference type="SUPFAM" id="SSF51735">
    <property type="entry name" value="NAD(P)-binding Rossmann-fold domains"/>
    <property type="match status" value="1"/>
</dbReference>
<dbReference type="InterPro" id="IPR042099">
    <property type="entry name" value="ANL_N_sf"/>
</dbReference>
<dbReference type="OMA" id="IWFFPEG"/>
<keyword evidence="5" id="KW-1185">Reference proteome</keyword>
<sequence length="1062" mass="118244">MQNNYFVCTLGHATALSSGTKPYRTISEFVRHQAQNHPQLPAVGFAVPKTSPEEWDQKVLTFTDVEKGSKFFALRLSEVLITPQKSETIALLCHSSPEFLFTWLALMRLGHSVLLIAPQCQPAAIVHLCMTCKVSVLFHDIAHTEKALQTSKYAQEQGQMELMPQSLPLAQDESIFDVISEAPHRSVEPLLGDEKATAYLHHTSGTSSGLPKPIPQSHAGAIGVLPSIPKLPAVASFTTTPLYHGGIADLFRCWTSNAMIWLFPSKDVPITARNICKCLDVARAYSSMEGLPQVKYFSSVPYILQMMETDDTGLKMLQYMDIVGVGGAALPADVGNHLVQEGVKLISRFGSAECGFLLSSYRDFSTDKDWQYLRNYNPENLLKFEPREDGLSELVIKPGWPHMAKTNRPDGSFATADLFVLHPSIKDAWMYHSRADSQLTLITGKKFDPAPLEDALSTSPLLDDVLIFGNNHPFPGALLFRSAQSSDISNEDLLHAVQPTLERLNGESQDHARIPFTMLVPVAHQTTPLEKSSKGTIIRRAAEARFEKLINGAYDHQDRIEEMYVSDEELPQYLTKLIQIMTGKSQELDEHVDLFSYGVDSIACMQLRDRLRRLIPNYQGDLPMSIVEDCGTTGRLTDFILRKRHGKSDDGVEDEDQLMLDLVEEFGVFERQAPRDPGSNTTSTSSTGQVVVLTGASGALGGCILDLLQKQTDVCSVYCLVRGADEHAARERVNKSLEQKGLVSLTSSDKVKVVPAQLSEERLGLSEDMYNCLAREATSIIHVAWTVNFRLRLRSFIQDNIAGVKNLLELALQSPRAQRPRFTYCSSTAAIMNGPLDSSSQLAEKLFSNPSVASPLGYSRSKWVAEHICLQAHERTSLHGRIAVVRVGQLAGDSRRGVWNTKEAWPMMLSTARLIGCLPDLGDEPLDWLPVDVAAQAFLQATQADAEKRSGELPVYHVLNPHRQPTWREMLPWLQKKEGFEVVSPKEWVKRLEATDKTEHPALKLLGLWKESYGRQTSQPPSARPLFSLEETGKNVLALRDVKPVDEAYTGRVWDWIQENVR</sequence>
<dbReference type="EMBL" id="FP929064">
    <property type="protein sequence ID" value="CBX90204.1"/>
    <property type="molecule type" value="Genomic_DNA"/>
</dbReference>
<dbReference type="eggNOG" id="KOG1178">
    <property type="taxonomic scope" value="Eukaryota"/>
</dbReference>
<gene>
    <name evidence="4" type="ORF">LEMA_P063300.1</name>
</gene>
<dbReference type="InterPro" id="IPR000873">
    <property type="entry name" value="AMP-dep_synth/lig_dom"/>
</dbReference>
<dbReference type="Pfam" id="PF00550">
    <property type="entry name" value="PP-binding"/>
    <property type="match status" value="1"/>
</dbReference>
<dbReference type="Gene3D" id="3.40.50.720">
    <property type="entry name" value="NAD(P)-binding Rossmann-like Domain"/>
    <property type="match status" value="1"/>
</dbReference>
<dbReference type="InterPro" id="IPR051414">
    <property type="entry name" value="Adenylate-forming_Reductase"/>
</dbReference>
<dbReference type="InterPro" id="IPR020806">
    <property type="entry name" value="PKS_PP-bd"/>
</dbReference>
<dbReference type="InterPro" id="IPR036736">
    <property type="entry name" value="ACP-like_sf"/>
</dbReference>